<feature type="domain" description="ABM" evidence="1">
    <location>
        <begin position="2"/>
        <end position="94"/>
    </location>
</feature>
<dbReference type="Gene3D" id="3.30.70.100">
    <property type="match status" value="1"/>
</dbReference>
<gene>
    <name evidence="2" type="ORF">MAGMO_1608</name>
</gene>
<accession>A0A1S7LHC1</accession>
<dbReference type="Pfam" id="PF03992">
    <property type="entry name" value="ABM"/>
    <property type="match status" value="1"/>
</dbReference>
<evidence type="ECO:0000313" key="2">
    <source>
        <dbReference type="EMBL" id="CRH05793.1"/>
    </source>
</evidence>
<evidence type="ECO:0000259" key="1">
    <source>
        <dbReference type="PROSITE" id="PS51725"/>
    </source>
</evidence>
<keyword evidence="2" id="KW-0560">Oxidoreductase</keyword>
<organism evidence="2">
    <name type="scientific">Magnetococcus massalia (strain MO-1)</name>
    <dbReference type="NCBI Taxonomy" id="451514"/>
    <lineage>
        <taxon>Bacteria</taxon>
        <taxon>Pseudomonadati</taxon>
        <taxon>Pseudomonadota</taxon>
        <taxon>Magnetococcia</taxon>
        <taxon>Magnetococcales</taxon>
        <taxon>Magnetococcaceae</taxon>
        <taxon>Magnetococcus</taxon>
    </lineage>
</organism>
<proteinExistence type="predicted"/>
<protein>
    <submittedName>
        <fullName evidence="2">Putative antibiotic biosynthesis monooxygenase</fullName>
    </submittedName>
</protein>
<reference evidence="2" key="1">
    <citation type="submission" date="2015-04" db="EMBL/GenBank/DDBJ databases">
        <authorList>
            <person name="Syromyatnikov M.Y."/>
            <person name="Popov V.N."/>
        </authorList>
    </citation>
    <scope>NUCLEOTIDE SEQUENCE</scope>
    <source>
        <strain evidence="2">MO-1</strain>
    </source>
</reference>
<dbReference type="InterPro" id="IPR050404">
    <property type="entry name" value="Heme-degrading_MO"/>
</dbReference>
<dbReference type="InterPro" id="IPR007138">
    <property type="entry name" value="ABM_dom"/>
</dbReference>
<dbReference type="InterPro" id="IPR011008">
    <property type="entry name" value="Dimeric_a/b-barrel"/>
</dbReference>
<dbReference type="GO" id="GO:0004497">
    <property type="term" value="F:monooxygenase activity"/>
    <property type="evidence" value="ECO:0007669"/>
    <property type="project" value="UniProtKB-KW"/>
</dbReference>
<name>A0A1S7LHC1_MAGMO</name>
<dbReference type="PANTHER" id="PTHR34474:SF2">
    <property type="entry name" value="SIGNAL TRANSDUCTION PROTEIN TRAP"/>
    <property type="match status" value="1"/>
</dbReference>
<dbReference type="SUPFAM" id="SSF54909">
    <property type="entry name" value="Dimeric alpha+beta barrel"/>
    <property type="match status" value="1"/>
</dbReference>
<sequence>MIVVMNRIPVKSEHHESFEERFKNRAGLVDKSPGFIRNVVLRPMKETSDYHVIMTFWESEQHFMDWTQSESFREAHKNAGSNPEIYKGPNVFEMFEAVSVAERRET</sequence>
<dbReference type="PROSITE" id="PS51725">
    <property type="entry name" value="ABM"/>
    <property type="match status" value="1"/>
</dbReference>
<keyword evidence="2" id="KW-0503">Monooxygenase</keyword>
<dbReference type="AlphaFoldDB" id="A0A1S7LHC1"/>
<dbReference type="EMBL" id="LO017727">
    <property type="protein sequence ID" value="CRH05793.1"/>
    <property type="molecule type" value="Genomic_DNA"/>
</dbReference>
<dbReference type="PANTHER" id="PTHR34474">
    <property type="entry name" value="SIGNAL TRANSDUCTION PROTEIN TRAP"/>
    <property type="match status" value="1"/>
</dbReference>